<dbReference type="HOGENOM" id="CLU_1012786_0_0_1"/>
<dbReference type="eggNOG" id="KOG4800">
    <property type="taxonomic scope" value="Eukaryota"/>
</dbReference>
<evidence type="ECO:0000313" key="3">
    <source>
        <dbReference type="EMBL" id="EGT48277.1"/>
    </source>
</evidence>
<reference evidence="4" key="1">
    <citation type="submission" date="2011-07" db="EMBL/GenBank/DDBJ databases">
        <authorList>
            <consortium name="Caenorhabditis brenneri Sequencing and Analysis Consortium"/>
            <person name="Wilson R.K."/>
        </authorList>
    </citation>
    <scope>NUCLEOTIDE SEQUENCE [LARGE SCALE GENOMIC DNA]</scope>
    <source>
        <strain evidence="4">PB2801</strain>
    </source>
</reference>
<dbReference type="PANTHER" id="PTHR11683">
    <property type="entry name" value="MYELIN PROTEOLIPID"/>
    <property type="match status" value="1"/>
</dbReference>
<name>G0MZI6_CAEBE</name>
<keyword evidence="2" id="KW-0472">Membrane</keyword>
<dbReference type="InterPro" id="IPR001614">
    <property type="entry name" value="Myelin_PLP"/>
</dbReference>
<evidence type="ECO:0000313" key="4">
    <source>
        <dbReference type="Proteomes" id="UP000008068"/>
    </source>
</evidence>
<keyword evidence="4" id="KW-1185">Reference proteome</keyword>
<evidence type="ECO:0000256" key="2">
    <source>
        <dbReference type="SAM" id="Phobius"/>
    </source>
</evidence>
<dbReference type="EMBL" id="GL379822">
    <property type="protein sequence ID" value="EGT48277.1"/>
    <property type="molecule type" value="Genomic_DNA"/>
</dbReference>
<organism evidence="4">
    <name type="scientific">Caenorhabditis brenneri</name>
    <name type="common">Nematode worm</name>
    <dbReference type="NCBI Taxonomy" id="135651"/>
    <lineage>
        <taxon>Eukaryota</taxon>
        <taxon>Metazoa</taxon>
        <taxon>Ecdysozoa</taxon>
        <taxon>Nematoda</taxon>
        <taxon>Chromadorea</taxon>
        <taxon>Rhabditida</taxon>
        <taxon>Rhabditina</taxon>
        <taxon>Rhabditomorpha</taxon>
        <taxon>Rhabditoidea</taxon>
        <taxon>Rhabditidae</taxon>
        <taxon>Peloderinae</taxon>
        <taxon>Caenorhabditis</taxon>
    </lineage>
</organism>
<dbReference type="AlphaFoldDB" id="G0MZI6"/>
<dbReference type="OrthoDB" id="9993736at2759"/>
<dbReference type="Pfam" id="PF01275">
    <property type="entry name" value="Myelin_PLP"/>
    <property type="match status" value="1"/>
</dbReference>
<dbReference type="STRING" id="135651.G0MZI6"/>
<feature type="compositionally biased region" description="Polar residues" evidence="1">
    <location>
        <begin position="240"/>
        <end position="253"/>
    </location>
</feature>
<keyword evidence="2" id="KW-1133">Transmembrane helix</keyword>
<evidence type="ECO:0000256" key="1">
    <source>
        <dbReference type="SAM" id="MobiDB-lite"/>
    </source>
</evidence>
<proteinExistence type="predicted"/>
<dbReference type="GO" id="GO:0005886">
    <property type="term" value="C:plasma membrane"/>
    <property type="evidence" value="ECO:0007669"/>
    <property type="project" value="TreeGrafter"/>
</dbReference>
<feature type="transmembrane region" description="Helical" evidence="2">
    <location>
        <begin position="30"/>
        <end position="52"/>
    </location>
</feature>
<dbReference type="GO" id="GO:0031175">
    <property type="term" value="P:neuron projection development"/>
    <property type="evidence" value="ECO:0007669"/>
    <property type="project" value="TreeGrafter"/>
</dbReference>
<feature type="transmembrane region" description="Helical" evidence="2">
    <location>
        <begin position="157"/>
        <end position="178"/>
    </location>
</feature>
<feature type="transmembrane region" description="Helical" evidence="2">
    <location>
        <begin position="73"/>
        <end position="106"/>
    </location>
</feature>
<dbReference type="PANTHER" id="PTHR11683:SF12">
    <property type="entry name" value="M6, ISOFORM F"/>
    <property type="match status" value="1"/>
</dbReference>
<keyword evidence="2" id="KW-0812">Transmembrane</keyword>
<protein>
    <submittedName>
        <fullName evidence="3">Uncharacterized protein</fullName>
    </submittedName>
</protein>
<accession>G0MZI6</accession>
<dbReference type="InParanoid" id="G0MZI6"/>
<dbReference type="FunCoup" id="G0MZI6">
    <property type="interactions" value="72"/>
</dbReference>
<feature type="region of interest" description="Disordered" evidence="1">
    <location>
        <begin position="240"/>
        <end position="277"/>
    </location>
</feature>
<gene>
    <name evidence="3" type="ORF">CAEBREN_30489</name>
</gene>
<sequence>MMSWAFNATAEQTRRSLRINDWPWLDKVQVFFIIIAVLMGLFSLFFLCIGFTATGGTRETMYKDDSARCGGKFACVIAMIFDVLLIIAWLFIISIVSWMCIFYYFFNELCMNLHGFTDGDCIDLHVFWPLVASFANSNLRMCGGDVQQFCALTSTAFSWYVIGWVGCVLIILGILLFFGIHASNYAHIGNANRYVELGNLRIVDHRDSGEERGRKVGKGSVSRGVRLPEKYELQSTQWSDSRANYSMRTSTSRQAEHMSDSVSQFDYRRDKRPKPVY</sequence>
<dbReference type="Proteomes" id="UP000008068">
    <property type="component" value="Unassembled WGS sequence"/>
</dbReference>